<keyword evidence="2" id="KW-0812">Transmembrane</keyword>
<dbReference type="OMA" id="LEIMVAC"/>
<reference evidence="4" key="4">
    <citation type="journal article" date="2015" name="PLoS ONE">
        <title>Comprehensive Evaluation of Toxoplasma gondii VEG and Neospora caninum LIV Genomes with Tachyzoite Stage Transcriptome and Proteome Defines Novel Transcript Features.</title>
        <authorList>
            <person name="Ramaprasad A."/>
            <person name="Mourier T."/>
            <person name="Naeem R."/>
            <person name="Malas T.B."/>
            <person name="Moussa E."/>
            <person name="Panigrahi A."/>
            <person name="Vermont S.J."/>
            <person name="Otto T.D."/>
            <person name="Wastling J."/>
            <person name="Pain A."/>
        </authorList>
    </citation>
    <scope>NUCLEOTIDE SEQUENCE</scope>
    <source>
        <strain evidence="4">Liverpool</strain>
    </source>
</reference>
<evidence type="ECO:0000313" key="4">
    <source>
        <dbReference type="EMBL" id="CEL65508.1"/>
    </source>
</evidence>
<name>F0VD42_NEOCL</name>
<dbReference type="EMBL" id="LN714479">
    <property type="protein sequence ID" value="CEL65508.1"/>
    <property type="molecule type" value="Genomic_DNA"/>
</dbReference>
<organism evidence="3 5">
    <name type="scientific">Neospora caninum (strain Liverpool)</name>
    <dbReference type="NCBI Taxonomy" id="572307"/>
    <lineage>
        <taxon>Eukaryota</taxon>
        <taxon>Sar</taxon>
        <taxon>Alveolata</taxon>
        <taxon>Apicomplexa</taxon>
        <taxon>Conoidasida</taxon>
        <taxon>Coccidia</taxon>
        <taxon>Eucoccidiorida</taxon>
        <taxon>Eimeriorina</taxon>
        <taxon>Sarcocystidae</taxon>
        <taxon>Neospora</taxon>
    </lineage>
</organism>
<reference evidence="3" key="2">
    <citation type="submission" date="2011-03" db="EMBL/GenBank/DDBJ databases">
        <title>Comparative genomics and transcriptomics of Neospora caninum and Toxoplasma gondii.</title>
        <authorList>
            <person name="Reid A.J."/>
            <person name="Sohal A."/>
            <person name="Harris D."/>
            <person name="Quail M."/>
            <person name="Sanders M."/>
            <person name="Berriman M."/>
            <person name="Wastling J.M."/>
            <person name="Pain A."/>
        </authorList>
    </citation>
    <scope>NUCLEOTIDE SEQUENCE</scope>
    <source>
        <strain evidence="3">Liverpool</strain>
    </source>
</reference>
<dbReference type="GeneID" id="13443866"/>
<reference evidence="5" key="3">
    <citation type="journal article" date="2012" name="PLoS Pathog.">
        <title>Comparative genomics of the apicomplexan parasites Toxoplasma gondii and Neospora caninum: Coccidia differing in host range and transmission strategy.</title>
        <authorList>
            <person name="Reid A.J."/>
            <person name="Vermont S.J."/>
            <person name="Cotton J.A."/>
            <person name="Harris D."/>
            <person name="Hill-Cawthorne G.A."/>
            <person name="Konen-Waisman S."/>
            <person name="Latham S.M."/>
            <person name="Mourier T."/>
            <person name="Norton R."/>
            <person name="Quail M.A."/>
            <person name="Sanders M."/>
            <person name="Shanmugam D."/>
            <person name="Sohal A."/>
            <person name="Wasmuth J.D."/>
            <person name="Brunk B."/>
            <person name="Grigg M.E."/>
            <person name="Howard J.C."/>
            <person name="Parkinson J."/>
            <person name="Roos D.S."/>
            <person name="Trees A.J."/>
            <person name="Berriman M."/>
            <person name="Pain A."/>
            <person name="Wastling J.M."/>
        </authorList>
    </citation>
    <scope>NUCLEOTIDE SEQUENCE [LARGE SCALE GENOMIC DNA]</scope>
    <source>
        <strain evidence="5">Liverpool</strain>
    </source>
</reference>
<keyword evidence="2" id="KW-0472">Membrane</keyword>
<gene>
    <name evidence="4" type="ORF">BN1204_013500</name>
    <name evidence="3" type="ORF">NCLIV_013500</name>
</gene>
<evidence type="ECO:0000256" key="2">
    <source>
        <dbReference type="SAM" id="Phobius"/>
    </source>
</evidence>
<accession>F0VD42</accession>
<keyword evidence="5" id="KW-1185">Reference proteome</keyword>
<dbReference type="AlphaFoldDB" id="F0VD42"/>
<evidence type="ECO:0000313" key="3">
    <source>
        <dbReference type="EMBL" id="CBZ51557.1"/>
    </source>
</evidence>
<feature type="compositionally biased region" description="Polar residues" evidence="1">
    <location>
        <begin position="175"/>
        <end position="191"/>
    </location>
</feature>
<dbReference type="VEuPathDB" id="ToxoDB:NCLIV_013500"/>
<feature type="region of interest" description="Disordered" evidence="1">
    <location>
        <begin position="43"/>
        <end position="65"/>
    </location>
</feature>
<dbReference type="Proteomes" id="UP000007494">
    <property type="component" value="Chromosome V"/>
</dbReference>
<reference evidence="3" key="1">
    <citation type="submission" date="2011-02" db="EMBL/GenBank/DDBJ databases">
        <authorList>
            <person name="Aslett M."/>
        </authorList>
    </citation>
    <scope>NUCLEOTIDE SEQUENCE</scope>
    <source>
        <strain evidence="3">Liverpool</strain>
    </source>
</reference>
<protein>
    <recommendedName>
        <fullName evidence="6">Transmembrane protein</fullName>
    </recommendedName>
</protein>
<dbReference type="EMBL" id="FR823386">
    <property type="protein sequence ID" value="CBZ51557.1"/>
    <property type="molecule type" value="Genomic_DNA"/>
</dbReference>
<evidence type="ECO:0008006" key="6">
    <source>
        <dbReference type="Google" id="ProtNLM"/>
    </source>
</evidence>
<dbReference type="eggNOG" id="ENOG502QZPJ">
    <property type="taxonomic scope" value="Eukaryota"/>
</dbReference>
<evidence type="ECO:0000313" key="5">
    <source>
        <dbReference type="Proteomes" id="UP000007494"/>
    </source>
</evidence>
<keyword evidence="2" id="KW-1133">Transmembrane helix</keyword>
<dbReference type="OrthoDB" id="329324at2759"/>
<dbReference type="InParanoid" id="F0VD42"/>
<feature type="compositionally biased region" description="Low complexity" evidence="1">
    <location>
        <begin position="9"/>
        <end position="19"/>
    </location>
</feature>
<feature type="compositionally biased region" description="Polar residues" evidence="1">
    <location>
        <begin position="43"/>
        <end position="59"/>
    </location>
</feature>
<feature type="region of interest" description="Disordered" evidence="1">
    <location>
        <begin position="1"/>
        <end position="20"/>
    </location>
</feature>
<sequence>MAEHHAAHAARQVATAGRAESVPLESSSAVTFSETDRPFSCSRLSLTNDSQASGKTRNTVKVEHRRPQKPTLRSLLACCFTAILVVLAAGAAAFAVAILDFYSFAKHGKPLRFTDIRFTQPLRIGSPAASEHLEIFLDGLQVRLEISNPLLLPLHAEIAEFSLFFRPSPKARSVAQTQVKRTESKTAQTAARTERGIHGTAPDEQPSSNRTKASPWAHYQTGLEATVAFVPSEAPGSTAEPTIFPPGLYRRRRLSTESVRSRHHDLFESVMNAQKQMHPVRQPRLSPQFPNPSSNEGAGHLPVQEGDGIPPEFWGMPSYIPGRQLHPSRVNGVAINRGAREVLAADTSHTGWEVHGWGSGDELLENPLLVQDMLDALSPGRSVMGIPNRGESGTGFQENLAPTQETATEQHSGRLAQTFGHPLSAPPASPHSVPFPSYLQFSNSTACVPEADAEVDASDVRLCPQWHDLGQVQQQSEARSDDVQVATVHSAIRSRSSIRLPLAILKRRLWHPRTESMTAALELMVACLNEGFAQFQLRTSAAQLTMAPGWFSVQLDAVQSEPLFIPCEYHQEIQLVSRNSATGTSGPGISL</sequence>
<dbReference type="RefSeq" id="XP_003881590.1">
    <property type="nucleotide sequence ID" value="XM_003881541.1"/>
</dbReference>
<feature type="transmembrane region" description="Helical" evidence="2">
    <location>
        <begin position="75"/>
        <end position="99"/>
    </location>
</feature>
<proteinExistence type="predicted"/>
<feature type="region of interest" description="Disordered" evidence="1">
    <location>
        <begin position="175"/>
        <end position="214"/>
    </location>
</feature>
<evidence type="ECO:0000256" key="1">
    <source>
        <dbReference type="SAM" id="MobiDB-lite"/>
    </source>
</evidence>